<keyword evidence="1" id="KW-1133">Transmembrane helix</keyword>
<evidence type="ECO:0000313" key="3">
    <source>
        <dbReference type="Proteomes" id="UP000006258"/>
    </source>
</evidence>
<dbReference type="EMBL" id="ACHA02000006">
    <property type="protein sequence ID" value="EFK58322.1"/>
    <property type="molecule type" value="Genomic_DNA"/>
</dbReference>
<evidence type="ECO:0000256" key="1">
    <source>
        <dbReference type="SAM" id="Phobius"/>
    </source>
</evidence>
<name>D7VL49_SPHSI</name>
<dbReference type="HOGENOM" id="CLU_3258024_0_0_10"/>
<keyword evidence="1" id="KW-0812">Transmembrane</keyword>
<accession>D7VL49</accession>
<sequence length="42" mass="4980">MILNDILRDKLSYHCFNALSLLLWFIYFVTFALSKNIIEGRS</sequence>
<feature type="transmembrane region" description="Helical" evidence="1">
    <location>
        <begin position="12"/>
        <end position="33"/>
    </location>
</feature>
<dbReference type="Proteomes" id="UP000006258">
    <property type="component" value="Unassembled WGS sequence"/>
</dbReference>
<evidence type="ECO:0000313" key="2">
    <source>
        <dbReference type="EMBL" id="EFK58322.1"/>
    </source>
</evidence>
<dbReference type="STRING" id="525373.HMPREF0766_11718"/>
<reference evidence="2" key="1">
    <citation type="submission" date="2010-07" db="EMBL/GenBank/DDBJ databases">
        <authorList>
            <person name="Muzny D."/>
            <person name="Qin X."/>
            <person name="Buhay C."/>
            <person name="Dugan-Rocha S."/>
            <person name="Ding Y."/>
            <person name="Chen G."/>
            <person name="Hawes A."/>
            <person name="Holder M."/>
            <person name="Jhangiani S."/>
            <person name="Johnson A."/>
            <person name="Khan Z."/>
            <person name="Li Z."/>
            <person name="Liu W."/>
            <person name="Liu X."/>
            <person name="Perez L."/>
            <person name="Shen H."/>
            <person name="Wang Q."/>
            <person name="Watt J."/>
            <person name="Xi L."/>
            <person name="Xin Y."/>
            <person name="Zhou J."/>
            <person name="Deng J."/>
            <person name="Jiang H."/>
            <person name="Liu Y."/>
            <person name="Qu J."/>
            <person name="Song X.-Z."/>
            <person name="Zhang L."/>
            <person name="Villasana D."/>
            <person name="Johnson A."/>
            <person name="Liu J."/>
            <person name="Liyanage D."/>
            <person name="Lorensuhewa L."/>
            <person name="Robinson T."/>
            <person name="Song A."/>
            <person name="Song B.-B."/>
            <person name="Dinh H."/>
            <person name="Thornton R."/>
            <person name="Coyle M."/>
            <person name="Francisco L."/>
            <person name="Jackson L."/>
            <person name="Javaid M."/>
            <person name="Korchina V."/>
            <person name="Kovar C."/>
            <person name="Mata R."/>
            <person name="Mathew T."/>
            <person name="Ngo R."/>
            <person name="Nguyen L."/>
            <person name="Nguyen N."/>
            <person name="Okwuonu G."/>
            <person name="Ongeri F."/>
            <person name="Pham C."/>
            <person name="Simmons D."/>
            <person name="Wilczek-Boney K."/>
            <person name="Hale W."/>
            <person name="Jakkamsetti A."/>
            <person name="Pham P."/>
            <person name="Ruth R."/>
            <person name="San Lucas F."/>
            <person name="Warren J."/>
            <person name="Zhang J."/>
            <person name="Zhao Z."/>
            <person name="Zhou C."/>
            <person name="Zhu D."/>
            <person name="Lee S."/>
            <person name="Bess C."/>
            <person name="Blankenburg K."/>
            <person name="Forbes L."/>
            <person name="Fu Q."/>
            <person name="Gubbala S."/>
            <person name="Hirani K."/>
            <person name="Jayaseelan J.C."/>
            <person name="Lara F."/>
            <person name="Munidasa M."/>
            <person name="Palculict T."/>
            <person name="Patil S."/>
            <person name="Pu L.-L."/>
            <person name="Saada N."/>
            <person name="Tang L."/>
            <person name="Weissenberger G."/>
            <person name="Zhu Y."/>
            <person name="Hemphill L."/>
            <person name="Shang Y."/>
            <person name="Youmans B."/>
            <person name="Ayvaz T."/>
            <person name="Ross M."/>
            <person name="Santibanez J."/>
            <person name="Aqrawi P."/>
            <person name="Gross S."/>
            <person name="Joshi V."/>
            <person name="Fowler G."/>
            <person name="Nazareth L."/>
            <person name="Reid J."/>
            <person name="Worley K."/>
            <person name="Petrosino J."/>
            <person name="Highlander S."/>
            <person name="Gibbs R."/>
        </authorList>
    </citation>
    <scope>NUCLEOTIDE SEQUENCE [LARGE SCALE GENOMIC DNA]</scope>
    <source>
        <strain evidence="2">ATCC 33861</strain>
    </source>
</reference>
<protein>
    <submittedName>
        <fullName evidence="2">Uncharacterized protein</fullName>
    </submittedName>
</protein>
<gene>
    <name evidence="2" type="ORF">HMPREF0766_11718</name>
</gene>
<comment type="caution">
    <text evidence="2">The sequence shown here is derived from an EMBL/GenBank/DDBJ whole genome shotgun (WGS) entry which is preliminary data.</text>
</comment>
<dbReference type="AlphaFoldDB" id="D7VL49"/>
<keyword evidence="3" id="KW-1185">Reference proteome</keyword>
<proteinExistence type="predicted"/>
<keyword evidence="1" id="KW-0472">Membrane</keyword>
<organism evidence="2 3">
    <name type="scientific">Sphingobacterium spiritivorum ATCC 33861</name>
    <dbReference type="NCBI Taxonomy" id="525373"/>
    <lineage>
        <taxon>Bacteria</taxon>
        <taxon>Pseudomonadati</taxon>
        <taxon>Bacteroidota</taxon>
        <taxon>Sphingobacteriia</taxon>
        <taxon>Sphingobacteriales</taxon>
        <taxon>Sphingobacteriaceae</taxon>
        <taxon>Sphingobacterium</taxon>
    </lineage>
</organism>